<dbReference type="InterPro" id="IPR056299">
    <property type="entry name" value="CFAP61_dimer"/>
</dbReference>
<evidence type="ECO:0008006" key="6">
    <source>
        <dbReference type="Google" id="ProtNLM"/>
    </source>
</evidence>
<evidence type="ECO:0000313" key="4">
    <source>
        <dbReference type="EMBL" id="KAG8460151.1"/>
    </source>
</evidence>
<feature type="region of interest" description="Disordered" evidence="1">
    <location>
        <begin position="308"/>
        <end position="348"/>
    </location>
</feature>
<feature type="compositionally biased region" description="Low complexity" evidence="1">
    <location>
        <begin position="313"/>
        <end position="328"/>
    </location>
</feature>
<keyword evidence="5" id="KW-1185">Reference proteome</keyword>
<dbReference type="OrthoDB" id="382863at2759"/>
<dbReference type="PANTHER" id="PTHR21178:SF8">
    <property type="entry name" value="CILIA- AND FLAGELLA-ASSOCIATED PROTEIN 61"/>
    <property type="match status" value="1"/>
</dbReference>
<evidence type="ECO:0000259" key="3">
    <source>
        <dbReference type="Pfam" id="PF23150"/>
    </source>
</evidence>
<dbReference type="Pfam" id="PF23150">
    <property type="entry name" value="CFAP61_dimer"/>
    <property type="match status" value="1"/>
</dbReference>
<dbReference type="InterPro" id="IPR038884">
    <property type="entry name" value="CFAP61"/>
</dbReference>
<dbReference type="EMBL" id="JAGTXO010000035">
    <property type="protein sequence ID" value="KAG8460151.1"/>
    <property type="molecule type" value="Genomic_DNA"/>
</dbReference>
<feature type="region of interest" description="Disordered" evidence="1">
    <location>
        <begin position="711"/>
        <end position="732"/>
    </location>
</feature>
<accession>A0A8J5X3P6</accession>
<feature type="domain" description="Cilia- and flagella-associated protein 61 N-terminal" evidence="2">
    <location>
        <begin position="54"/>
        <end position="309"/>
    </location>
</feature>
<dbReference type="Proteomes" id="UP000751190">
    <property type="component" value="Unassembled WGS sequence"/>
</dbReference>
<dbReference type="SUPFAM" id="SSF51905">
    <property type="entry name" value="FAD/NAD(P)-binding domain"/>
    <property type="match status" value="1"/>
</dbReference>
<evidence type="ECO:0000256" key="1">
    <source>
        <dbReference type="SAM" id="MobiDB-lite"/>
    </source>
</evidence>
<gene>
    <name evidence="4" type="ORF">KFE25_014296</name>
</gene>
<feature type="domain" description="CFAP61 dimerisation" evidence="3">
    <location>
        <begin position="1055"/>
        <end position="1172"/>
    </location>
</feature>
<proteinExistence type="predicted"/>
<dbReference type="PANTHER" id="PTHR21178">
    <property type="entry name" value="CILIA- AND FLAGELLA-ASSOCIATED PROTEIN 61"/>
    <property type="match status" value="1"/>
</dbReference>
<feature type="compositionally biased region" description="Acidic residues" evidence="1">
    <location>
        <begin position="335"/>
        <end position="348"/>
    </location>
</feature>
<sequence>MKPLGHIVSLTSSTITRRLLDVENARIVERIEPMACRRARAAVTPAMAATGVFVRRSEFDDHPAILALIGDEAHILNKRFGRFDVTNMIENATLGITAVDGEGKVLGYAAFFDYPALTPSVDPTTWPEWLEETHGHPEFTSQNSLWLAFFIADHLYEAEVSENILRTAFTTLPEIDVFLLALPVDQRLFPPMRQSFEYVPHLDGSAEPPCKVHACPRGLYIPNLLVRAARVEDHDDLVPVFNQQSEVLQARYGEFFLAEVISAQDAKSQALVAEADGHAVGLLALTSEIDVRMLDDYFELEPFDGLLRPDPDAPAQPARARARAGASARAREGGEDLGEAGDGGGEADADDAFVSIDRSSWLPNAFAITLFCLDESAESRAIDLLRPAFALFPGLEYCIVTLPHVTAEFGLLSLFTMVHARSPADGGDGGDNRGGDNRGGDGDDGGAGASSSSFGHVLYVFHRAALGGQLTVREARSADVAGARALCEGLHDSAAIVEAVEATSRLVIGGGYGRPPSVAFVVECQAQVVGVATVTEQGVDVESLKRHYSLEDYILFSEHDSSAHAQLEHFVINPVFHSSSRFVLKEVFRRARKSVLYLQLRHDAPLPDIAAQFVEVRPRRQIQLPQHLARAARADALALGGSDGAPPDSALLFLTRKLISEPKIQNNVRIVVVGGRDTSIAFLETLLAVPYLHFSSITLVAPYGLPDGTALPAQPARDDGGKGVGSGSAALGTHDEPAIAPGAFSAASLCYTRRELRQLGLDARVTVIRAHLADIDRSRKLVELAGRAERVPYDVLLLAPPLHDQTLAGLSEASRAVGGAFSVSGGQVERDVDHFLRSTAWARRSALPDCAAFVYGATLSAYCSLNALLERGVDADKLCIVLPPGAPTPFADPRVDARVRETLDRLGIAVLEDLALRDVRAGIDGSISSVVLVDAHGEHERELPCALLLTADVPDVDDAIFRACNSNSLVYDGRLVIDARFRTSDPSIYAAGPLTKFARRYRGGINLEHYDKRDVGVKVAHSLLPLLDPLSAGALGAAGGAAGGGAAGAAGDALPTFSQPRGEGAMLPGGLLYMHVQRPAKPIPYDELMRSGSVGRELTTVSNGGSDYCCFRIDKYELIDAITYLGESPLEVSNMKQLIGIPQMYCNRLISRYNEGLVPDLPQFLRDSWAVCLFHDRFADFRTALKGELLEEDAFAAIAADLQERLEMEIELPSREELRAAVQASSRQLVEKRLVEYLQTNQNQLSMYLVPSAPVMRQMEDKDLINGMQAVAS</sequence>
<dbReference type="InterPro" id="IPR032151">
    <property type="entry name" value="CFAP61_N"/>
</dbReference>
<dbReference type="OMA" id="RWNEGQI"/>
<dbReference type="InterPro" id="IPR036188">
    <property type="entry name" value="FAD/NAD-bd_sf"/>
</dbReference>
<reference evidence="4" key="1">
    <citation type="submission" date="2021-05" db="EMBL/GenBank/DDBJ databases">
        <title>The genome of the haptophyte Pavlova lutheri (Diacronema luteri, Pavlovales) - a model for lipid biosynthesis in eukaryotic algae.</title>
        <authorList>
            <person name="Hulatt C.J."/>
            <person name="Posewitz M.C."/>
        </authorList>
    </citation>
    <scope>NUCLEOTIDE SEQUENCE</scope>
    <source>
        <strain evidence="4">NIVA-4/92</strain>
    </source>
</reference>
<evidence type="ECO:0000313" key="5">
    <source>
        <dbReference type="Proteomes" id="UP000751190"/>
    </source>
</evidence>
<protein>
    <recommendedName>
        <fullName evidence="6">Cilia- and flagella-associated protein 61 N-terminal domain-containing protein</fullName>
    </recommendedName>
</protein>
<dbReference type="Pfam" id="PF16092">
    <property type="entry name" value="CFAP61_N"/>
    <property type="match status" value="1"/>
</dbReference>
<comment type="caution">
    <text evidence="4">The sequence shown here is derived from an EMBL/GenBank/DDBJ whole genome shotgun (WGS) entry which is preliminary data.</text>
</comment>
<feature type="region of interest" description="Disordered" evidence="1">
    <location>
        <begin position="423"/>
        <end position="449"/>
    </location>
</feature>
<evidence type="ECO:0000259" key="2">
    <source>
        <dbReference type="Pfam" id="PF16092"/>
    </source>
</evidence>
<feature type="compositionally biased region" description="Basic and acidic residues" evidence="1">
    <location>
        <begin position="430"/>
        <end position="441"/>
    </location>
</feature>
<name>A0A8J5X3P6_DIALT</name>
<dbReference type="AlphaFoldDB" id="A0A8J5X3P6"/>
<dbReference type="Gene3D" id="3.50.50.60">
    <property type="entry name" value="FAD/NAD(P)-binding domain"/>
    <property type="match status" value="2"/>
</dbReference>
<organism evidence="4 5">
    <name type="scientific">Diacronema lutheri</name>
    <name type="common">Unicellular marine alga</name>
    <name type="synonym">Monochrysis lutheri</name>
    <dbReference type="NCBI Taxonomy" id="2081491"/>
    <lineage>
        <taxon>Eukaryota</taxon>
        <taxon>Haptista</taxon>
        <taxon>Haptophyta</taxon>
        <taxon>Pavlovophyceae</taxon>
        <taxon>Pavlovales</taxon>
        <taxon>Pavlovaceae</taxon>
        <taxon>Diacronema</taxon>
    </lineage>
</organism>